<organism evidence="1 2">
    <name type="scientific">Kingella kingae ATCC 23330</name>
    <dbReference type="NCBI Taxonomy" id="887327"/>
    <lineage>
        <taxon>Bacteria</taxon>
        <taxon>Pseudomonadati</taxon>
        <taxon>Pseudomonadota</taxon>
        <taxon>Betaproteobacteria</taxon>
        <taxon>Neisseriales</taxon>
        <taxon>Neisseriaceae</taxon>
        <taxon>Kingella</taxon>
    </lineage>
</organism>
<sequence>MSPCPIFISFHYNSYCKISIMRVFSLQAALDNNKQPALF</sequence>
<dbReference type="HOGENOM" id="CLU_3311151_0_0_4"/>
<dbReference type="AlphaFoldDB" id="F5S4G2"/>
<evidence type="ECO:0000313" key="2">
    <source>
        <dbReference type="Proteomes" id="UP000004207"/>
    </source>
</evidence>
<gene>
    <name evidence="1" type="ORF">HMPREF0476_0095</name>
</gene>
<dbReference type="Proteomes" id="UP000004207">
    <property type="component" value="Unassembled WGS sequence"/>
</dbReference>
<accession>F5S4G2</accession>
<evidence type="ECO:0000313" key="1">
    <source>
        <dbReference type="EMBL" id="EGK12096.1"/>
    </source>
</evidence>
<comment type="caution">
    <text evidence="1">The sequence shown here is derived from an EMBL/GenBank/DDBJ whole genome shotgun (WGS) entry which is preliminary data.</text>
</comment>
<dbReference type="EMBL" id="AFHS01000004">
    <property type="protein sequence ID" value="EGK12096.1"/>
    <property type="molecule type" value="Genomic_DNA"/>
</dbReference>
<keyword evidence="2" id="KW-1185">Reference proteome</keyword>
<name>F5S4G2_KINKI</name>
<protein>
    <submittedName>
        <fullName evidence="1">Uncharacterized protein</fullName>
    </submittedName>
</protein>
<proteinExistence type="predicted"/>
<reference evidence="1 2" key="1">
    <citation type="submission" date="2011-04" db="EMBL/GenBank/DDBJ databases">
        <authorList>
            <person name="Muzny D."/>
            <person name="Qin X."/>
            <person name="Deng J."/>
            <person name="Jiang H."/>
            <person name="Liu Y."/>
            <person name="Qu J."/>
            <person name="Song X.-Z."/>
            <person name="Zhang L."/>
            <person name="Thornton R."/>
            <person name="Coyle M."/>
            <person name="Francisco L."/>
            <person name="Jackson L."/>
            <person name="Javaid M."/>
            <person name="Korchina V."/>
            <person name="Kovar C."/>
            <person name="Mata R."/>
            <person name="Mathew T."/>
            <person name="Ngo R."/>
            <person name="Nguyen L."/>
            <person name="Nguyen N."/>
            <person name="Okwuonu G."/>
            <person name="Ongeri F."/>
            <person name="Pham C."/>
            <person name="Simmons D."/>
            <person name="Wilczek-Boney K."/>
            <person name="Hale W."/>
            <person name="Jakkamsetti A."/>
            <person name="Pham P."/>
            <person name="Ruth R."/>
            <person name="San Lucas F."/>
            <person name="Warren J."/>
            <person name="Zhang J."/>
            <person name="Zhao Z."/>
            <person name="Zhou C."/>
            <person name="Zhu D."/>
            <person name="Lee S."/>
            <person name="Bess C."/>
            <person name="Blankenburg K."/>
            <person name="Forbes L."/>
            <person name="Fu Q."/>
            <person name="Gubbala S."/>
            <person name="Hirani K."/>
            <person name="Jayaseelan J.C."/>
            <person name="Lara F."/>
            <person name="Munidasa M."/>
            <person name="Palculict T."/>
            <person name="Patil S."/>
            <person name="Pu L.-L."/>
            <person name="Saada N."/>
            <person name="Tang L."/>
            <person name="Weissenberger G."/>
            <person name="Zhu Y."/>
            <person name="Hemphill L."/>
            <person name="Shang Y."/>
            <person name="Youmans B."/>
            <person name="Ayvaz T."/>
            <person name="Ross M."/>
            <person name="Santibanez J."/>
            <person name="Aqrawi P."/>
            <person name="Gross S."/>
            <person name="Joshi V."/>
            <person name="Fowler G."/>
            <person name="Nazareth L."/>
            <person name="Reid J."/>
            <person name="Worley K."/>
            <person name="Petrosino J."/>
            <person name="Highlander S."/>
            <person name="Gibbs R."/>
        </authorList>
    </citation>
    <scope>NUCLEOTIDE SEQUENCE [LARGE SCALE GENOMIC DNA]</scope>
    <source>
        <strain evidence="1 2">ATCC 23330</strain>
    </source>
</reference>